<name>A0A0W0E1B7_CANGB</name>
<evidence type="ECO:0000256" key="3">
    <source>
        <dbReference type="ARBA" id="ARBA00012633"/>
    </source>
</evidence>
<comment type="catalytic activity">
    <reaction evidence="8">
        <text>adenosine 3',5'-bisphosphate + H2O = AMP + phosphate</text>
        <dbReference type="Rhea" id="RHEA:10040"/>
        <dbReference type="ChEBI" id="CHEBI:15377"/>
        <dbReference type="ChEBI" id="CHEBI:43474"/>
        <dbReference type="ChEBI" id="CHEBI:58343"/>
        <dbReference type="ChEBI" id="CHEBI:456215"/>
        <dbReference type="EC" id="3.1.3.7"/>
    </reaction>
    <physiologicalReaction direction="left-to-right" evidence="8">
        <dbReference type="Rhea" id="RHEA:10041"/>
    </physiologicalReaction>
</comment>
<dbReference type="Gene3D" id="3.40.190.80">
    <property type="match status" value="1"/>
</dbReference>
<dbReference type="GO" id="GO:0004441">
    <property type="term" value="F:inositol-1,4-bisphosphate 1-phosphatase activity"/>
    <property type="evidence" value="ECO:0007669"/>
    <property type="project" value="EnsemblFungi"/>
</dbReference>
<dbReference type="GO" id="GO:0016078">
    <property type="term" value="P:tRNA decay"/>
    <property type="evidence" value="ECO:0007669"/>
    <property type="project" value="EnsemblFungi"/>
</dbReference>
<dbReference type="PANTHER" id="PTHR43200:SF6">
    <property type="entry name" value="3'(2'),5'-BISPHOSPHATE NUCLEOTIDASE"/>
    <property type="match status" value="1"/>
</dbReference>
<dbReference type="NCBIfam" id="TIGR01330">
    <property type="entry name" value="bisphos_HAL2"/>
    <property type="match status" value="1"/>
</dbReference>
<dbReference type="InterPro" id="IPR000760">
    <property type="entry name" value="Inositol_monophosphatase-like"/>
</dbReference>
<comment type="function">
    <text evidence="11">Converts adenosine 3'-phosphate 5'-phosphosulfate (PAPS) to adenosine 5'-phosphosulfate (APS) and 3'(2')-phosphoadenosine 5'-phosphate (PAP) to AMP.</text>
</comment>
<dbReference type="SUPFAM" id="SSF56655">
    <property type="entry name" value="Carbohydrate phosphatase"/>
    <property type="match status" value="1"/>
</dbReference>
<reference evidence="12 13" key="1">
    <citation type="submission" date="2015-10" db="EMBL/GenBank/DDBJ databases">
        <title>Draft genomes sequences of Candida glabrata isolates 1A, 1B, 2A, 2B, 3A and 3B.</title>
        <authorList>
            <person name="Haavelsrud O.E."/>
            <person name="Gaustad P."/>
        </authorList>
    </citation>
    <scope>NUCLEOTIDE SEQUENCE [LARGE SCALE GENOMIC DNA]</scope>
    <source>
        <strain evidence="12">910700640</strain>
    </source>
</reference>
<accession>A0A0W0E1B7</accession>
<evidence type="ECO:0000256" key="10">
    <source>
        <dbReference type="PIRSR" id="PIRSR600760-2"/>
    </source>
</evidence>
<dbReference type="EMBL" id="LLZZ01000174">
    <property type="protein sequence ID" value="KTA96106.1"/>
    <property type="molecule type" value="Genomic_DNA"/>
</dbReference>
<dbReference type="InterPro" id="IPR006239">
    <property type="entry name" value="DPNP"/>
</dbReference>
<organism evidence="12 13">
    <name type="scientific">Candida glabrata</name>
    <name type="common">Yeast</name>
    <name type="synonym">Torulopsis glabrata</name>
    <dbReference type="NCBI Taxonomy" id="5478"/>
    <lineage>
        <taxon>Eukaryota</taxon>
        <taxon>Fungi</taxon>
        <taxon>Dikarya</taxon>
        <taxon>Ascomycota</taxon>
        <taxon>Saccharomycotina</taxon>
        <taxon>Saccharomycetes</taxon>
        <taxon>Saccharomycetales</taxon>
        <taxon>Saccharomycetaceae</taxon>
        <taxon>Nakaseomyces</taxon>
    </lineage>
</organism>
<evidence type="ECO:0000256" key="6">
    <source>
        <dbReference type="ARBA" id="ARBA00022842"/>
    </source>
</evidence>
<feature type="binding site" evidence="10">
    <location>
        <position position="142"/>
    </location>
    <ligand>
        <name>Mg(2+)</name>
        <dbReference type="ChEBI" id="CHEBI:18420"/>
        <label>1</label>
        <note>catalytic</note>
    </ligand>
</feature>
<comment type="catalytic activity">
    <reaction evidence="9">
        <text>3'-phosphoadenylyl sulfate + H2O = adenosine 5'-phosphosulfate + phosphate</text>
        <dbReference type="Rhea" id="RHEA:77639"/>
        <dbReference type="ChEBI" id="CHEBI:15377"/>
        <dbReference type="ChEBI" id="CHEBI:43474"/>
        <dbReference type="ChEBI" id="CHEBI:58243"/>
        <dbReference type="ChEBI" id="CHEBI:58339"/>
        <dbReference type="EC" id="3.1.3.7"/>
    </reaction>
    <physiologicalReaction direction="left-to-right" evidence="9">
        <dbReference type="Rhea" id="RHEA:77640"/>
    </physiologicalReaction>
</comment>
<comment type="cofactor">
    <cofactor evidence="1 10 11">
        <name>Mg(2+)</name>
        <dbReference type="ChEBI" id="CHEBI:18420"/>
    </cofactor>
</comment>
<dbReference type="VEuPathDB" id="FungiDB:CAGL0C05247g"/>
<comment type="catalytic activity">
    <reaction evidence="7">
        <text>adenosine 2',5'-bisphosphate + H2O = AMP + phosphate</text>
        <dbReference type="Rhea" id="RHEA:77643"/>
        <dbReference type="ChEBI" id="CHEBI:15377"/>
        <dbReference type="ChEBI" id="CHEBI:43474"/>
        <dbReference type="ChEBI" id="CHEBI:194156"/>
        <dbReference type="ChEBI" id="CHEBI:456215"/>
        <dbReference type="EC" id="3.1.3.7"/>
    </reaction>
    <physiologicalReaction direction="left-to-right" evidence="7">
        <dbReference type="Rhea" id="RHEA:77644"/>
    </physiologicalReaction>
</comment>
<evidence type="ECO:0000256" key="9">
    <source>
        <dbReference type="ARBA" id="ARBA00044484"/>
    </source>
</evidence>
<keyword evidence="5 11" id="KW-0378">Hydrolase</keyword>
<keyword evidence="4 10" id="KW-0479">Metal-binding</keyword>
<dbReference type="CDD" id="cd01517">
    <property type="entry name" value="PAP_phosphatase"/>
    <property type="match status" value="1"/>
</dbReference>
<dbReference type="PROSITE" id="PS00629">
    <property type="entry name" value="IMP_1"/>
    <property type="match status" value="1"/>
</dbReference>
<dbReference type="VEuPathDB" id="FungiDB:GWK60_C04763"/>
<evidence type="ECO:0000256" key="4">
    <source>
        <dbReference type="ARBA" id="ARBA00022723"/>
    </source>
</evidence>
<evidence type="ECO:0000256" key="5">
    <source>
        <dbReference type="ARBA" id="ARBA00022801"/>
    </source>
</evidence>
<sequence length="357" mass="39219">MAFERELLVATQAVRKASLLTRRIQADVIAHRDSTTITKSDSSPVTVGDFAAQTIIINAIKSNFPDDKIVGEESSDGLSDEFVSEILHQIKENDKIFDKQYNDSSIQFTSNEYPLSSLDDVRKVIDCGNYEGGNKGRFWCLDPIDGTKGFLRGDQFAVCLGLIIDGIVQVGCIGCPNLSLEKYGGSDLPGYKEFGYLFSAIKTQGAFYATCSTKVPDWKPIKVRQLKDTSEMISLEGVEKSHSSHDEQSQIKAKLGINNSLHLDSQVKYCLLALGLADVYLRLPIKLSYREKIWDHAAGNTIVLEAGGYHTDSMENLPLDFGKGRTLQTKGVIASSGPKDLHDLIVKTSADVINSRG</sequence>
<keyword evidence="6 10" id="KW-0460">Magnesium</keyword>
<evidence type="ECO:0000313" key="12">
    <source>
        <dbReference type="EMBL" id="KTA96106.1"/>
    </source>
</evidence>
<dbReference type="GO" id="GO:0008441">
    <property type="term" value="F:3'(2'),5'-bisphosphate nucleotidase activity"/>
    <property type="evidence" value="ECO:0007669"/>
    <property type="project" value="UniProtKB-UniRule"/>
</dbReference>
<dbReference type="InterPro" id="IPR020583">
    <property type="entry name" value="Inositol_monoP_metal-BS"/>
</dbReference>
<dbReference type="Pfam" id="PF00459">
    <property type="entry name" value="Inositol_P"/>
    <property type="match status" value="1"/>
</dbReference>
<evidence type="ECO:0000256" key="1">
    <source>
        <dbReference type="ARBA" id="ARBA00001946"/>
    </source>
</evidence>
<dbReference type="InterPro" id="IPR051090">
    <property type="entry name" value="Inositol_monoP_superfamily"/>
</dbReference>
<evidence type="ECO:0000313" key="13">
    <source>
        <dbReference type="Proteomes" id="UP000054886"/>
    </source>
</evidence>
<proteinExistence type="inferred from homology"/>
<feature type="binding site" evidence="10">
    <location>
        <position position="145"/>
    </location>
    <ligand>
        <name>Mg(2+)</name>
        <dbReference type="ChEBI" id="CHEBI:18420"/>
        <label>1</label>
        <note>catalytic</note>
    </ligand>
</feature>
<evidence type="ECO:0000256" key="8">
    <source>
        <dbReference type="ARBA" id="ARBA00044479"/>
    </source>
</evidence>
<feature type="binding site" evidence="10">
    <location>
        <position position="144"/>
    </location>
    <ligand>
        <name>Mg(2+)</name>
        <dbReference type="ChEBI" id="CHEBI:18420"/>
        <label>1</label>
        <note>catalytic</note>
    </ligand>
</feature>
<feature type="binding site" evidence="10">
    <location>
        <position position="72"/>
    </location>
    <ligand>
        <name>Mg(2+)</name>
        <dbReference type="ChEBI" id="CHEBI:18420"/>
        <label>1</label>
        <note>catalytic</note>
    </ligand>
</feature>
<dbReference type="VEuPathDB" id="FungiDB:B1J91_C05247g"/>
<dbReference type="VEuPathDB" id="FungiDB:GVI51_C05005"/>
<evidence type="ECO:0000256" key="2">
    <source>
        <dbReference type="ARBA" id="ARBA00009759"/>
    </source>
</evidence>
<dbReference type="PANTHER" id="PTHR43200">
    <property type="entry name" value="PHOSPHATASE"/>
    <property type="match status" value="1"/>
</dbReference>
<dbReference type="GO" id="GO:0009086">
    <property type="term" value="P:methionine biosynthetic process"/>
    <property type="evidence" value="ECO:0007669"/>
    <property type="project" value="EnsemblFungi"/>
</dbReference>
<dbReference type="GO" id="GO:0000103">
    <property type="term" value="P:sulfate assimilation"/>
    <property type="evidence" value="ECO:0007669"/>
    <property type="project" value="EnsemblFungi"/>
</dbReference>
<protein>
    <recommendedName>
        <fullName evidence="3 11">3'(2'),5'-bisphosphate nucleotidase</fullName>
        <ecNumber evidence="3 11">3.1.3.7</ecNumber>
    </recommendedName>
</protein>
<dbReference type="GO" id="GO:0046872">
    <property type="term" value="F:metal ion binding"/>
    <property type="evidence" value="ECO:0007669"/>
    <property type="project" value="UniProtKB-UniRule"/>
</dbReference>
<comment type="similarity">
    <text evidence="2 11">Belongs to the inositol monophosphatase superfamily.</text>
</comment>
<dbReference type="GO" id="GO:0052829">
    <property type="term" value="F:inositol-1,3,4-trisphosphate 1-phosphatase activity"/>
    <property type="evidence" value="ECO:0007669"/>
    <property type="project" value="EnsemblFungi"/>
</dbReference>
<evidence type="ECO:0000256" key="7">
    <source>
        <dbReference type="ARBA" id="ARBA00044466"/>
    </source>
</evidence>
<dbReference type="FunFam" id="3.40.190.80:FF:000003">
    <property type="entry name" value="PAP-specific phosphatase HAL2-like"/>
    <property type="match status" value="1"/>
</dbReference>
<dbReference type="GO" id="GO:0043647">
    <property type="term" value="P:inositol phosphate metabolic process"/>
    <property type="evidence" value="ECO:0007669"/>
    <property type="project" value="UniProtKB-UniRule"/>
</dbReference>
<gene>
    <name evidence="12" type="ORF">AO440_000585</name>
</gene>
<dbReference type="FunFam" id="3.30.540.10:FF:000015">
    <property type="entry name" value="3',5'-bisphosphate nucleotidase"/>
    <property type="match status" value="1"/>
</dbReference>
<dbReference type="EC" id="3.1.3.7" evidence="3 11"/>
<feature type="binding site" evidence="10">
    <location>
        <position position="295"/>
    </location>
    <ligand>
        <name>Mg(2+)</name>
        <dbReference type="ChEBI" id="CHEBI:18420"/>
        <label>1</label>
        <note>catalytic</note>
    </ligand>
</feature>
<comment type="caution">
    <text evidence="12">The sequence shown here is derived from an EMBL/GenBank/DDBJ whole genome shotgun (WGS) entry which is preliminary data.</text>
</comment>
<dbReference type="AlphaFoldDB" id="A0A0W0E1B7"/>
<dbReference type="Gene3D" id="3.30.540.10">
    <property type="entry name" value="Fructose-1,6-Bisphosphatase, subunit A, domain 1"/>
    <property type="match status" value="1"/>
</dbReference>
<dbReference type="GO" id="GO:0042538">
    <property type="term" value="P:hyperosmotic salinity response"/>
    <property type="evidence" value="ECO:0007669"/>
    <property type="project" value="EnsemblFungi"/>
</dbReference>
<dbReference type="Proteomes" id="UP000054886">
    <property type="component" value="Unassembled WGS sequence"/>
</dbReference>
<evidence type="ECO:0000256" key="11">
    <source>
        <dbReference type="RuleBase" id="RU368076"/>
    </source>
</evidence>